<reference evidence="2 3" key="1">
    <citation type="journal article" date="2015" name="Genome Announc.">
        <title>Expanding the biotechnology potential of lactobacilli through comparative genomics of 213 strains and associated genera.</title>
        <authorList>
            <person name="Sun Z."/>
            <person name="Harris H.M."/>
            <person name="McCann A."/>
            <person name="Guo C."/>
            <person name="Argimon S."/>
            <person name="Zhang W."/>
            <person name="Yang X."/>
            <person name="Jeffery I.B."/>
            <person name="Cooney J.C."/>
            <person name="Kagawa T.F."/>
            <person name="Liu W."/>
            <person name="Song Y."/>
            <person name="Salvetti E."/>
            <person name="Wrobel A."/>
            <person name="Rasinkangas P."/>
            <person name="Parkhill J."/>
            <person name="Rea M.C."/>
            <person name="O'Sullivan O."/>
            <person name="Ritari J."/>
            <person name="Douillard F.P."/>
            <person name="Paul Ross R."/>
            <person name="Yang R."/>
            <person name="Briner A.E."/>
            <person name="Felis G.E."/>
            <person name="de Vos W.M."/>
            <person name="Barrangou R."/>
            <person name="Klaenhammer T.R."/>
            <person name="Caufield P.W."/>
            <person name="Cui Y."/>
            <person name="Zhang H."/>
            <person name="O'Toole P.W."/>
        </authorList>
    </citation>
    <scope>NUCLEOTIDE SEQUENCE [LARGE SCALE GENOMIC DNA]</scope>
    <source>
        <strain evidence="2 3">DSM 20253</strain>
    </source>
</reference>
<keyword evidence="3" id="KW-1185">Reference proteome</keyword>
<gene>
    <name evidence="2" type="ORF">FC24_GL000927</name>
</gene>
<protein>
    <submittedName>
        <fullName evidence="2">Uncharacterized protein</fullName>
    </submittedName>
</protein>
<dbReference type="Pfam" id="PF07009">
    <property type="entry name" value="NusG_II"/>
    <property type="match status" value="1"/>
</dbReference>
<name>A0A0R2D3X0_9LACO</name>
<proteinExistence type="predicted"/>
<comment type="caution">
    <text evidence="2">The sequence shown here is derived from an EMBL/GenBank/DDBJ whole genome shotgun (WGS) entry which is preliminary data.</text>
</comment>
<dbReference type="EMBL" id="AYYI01000025">
    <property type="protein sequence ID" value="KRM98814.1"/>
    <property type="molecule type" value="Genomic_DNA"/>
</dbReference>
<evidence type="ECO:0000313" key="2">
    <source>
        <dbReference type="EMBL" id="KRM98814.1"/>
    </source>
</evidence>
<dbReference type="InterPro" id="IPR038690">
    <property type="entry name" value="NusG_2_sf"/>
</dbReference>
<organism evidence="2 3">
    <name type="scientific">Loigolactobacillus rennini DSM 20253</name>
    <dbReference type="NCBI Taxonomy" id="1423796"/>
    <lineage>
        <taxon>Bacteria</taxon>
        <taxon>Bacillati</taxon>
        <taxon>Bacillota</taxon>
        <taxon>Bacilli</taxon>
        <taxon>Lactobacillales</taxon>
        <taxon>Lactobacillaceae</taxon>
        <taxon>Loigolactobacillus</taxon>
    </lineage>
</organism>
<dbReference type="RefSeq" id="WP_057873598.1">
    <property type="nucleotide sequence ID" value="NZ_AYYI01000025.1"/>
</dbReference>
<dbReference type="Gene3D" id="2.60.320.10">
    <property type="entry name" value="N-utilization substance G protein NusG, insert domain"/>
    <property type="match status" value="1"/>
</dbReference>
<keyword evidence="1" id="KW-1133">Transmembrane helix</keyword>
<keyword evidence="1" id="KW-0472">Membrane</keyword>
<evidence type="ECO:0000256" key="1">
    <source>
        <dbReference type="SAM" id="Phobius"/>
    </source>
</evidence>
<dbReference type="SUPFAM" id="SSF82004">
    <property type="entry name" value="N-utilization substance G protein NusG, insert domain"/>
    <property type="match status" value="1"/>
</dbReference>
<dbReference type="PATRIC" id="fig|1423796.3.peg.949"/>
<feature type="transmembrane region" description="Helical" evidence="1">
    <location>
        <begin position="12"/>
        <end position="34"/>
    </location>
</feature>
<dbReference type="AlphaFoldDB" id="A0A0R2D3X0"/>
<dbReference type="OrthoDB" id="47603at2"/>
<sequence length="146" mass="16382">MAKKKYLKLLRPWDFIIVALLIIGSFLPIAIFTINQKYTQTAEPTTAKQVRTAVISHDGKKVYTQRLTGHRGTSQYVYKSQNGNYNKVKIKGGKVAIIEANCQDQICVRRGWISKPGQTIVCLPHKLLIEIKVNHGSQTQGGMVTE</sequence>
<evidence type="ECO:0000313" key="3">
    <source>
        <dbReference type="Proteomes" id="UP000051638"/>
    </source>
</evidence>
<keyword evidence="1" id="KW-0812">Transmembrane</keyword>
<accession>A0A0R2D3X0</accession>
<dbReference type="Proteomes" id="UP000051638">
    <property type="component" value="Unassembled WGS sequence"/>
</dbReference>
<dbReference type="CDD" id="cd09911">
    <property type="entry name" value="Lin0431_like"/>
    <property type="match status" value="1"/>
</dbReference>
<dbReference type="STRING" id="1423796.FC24_GL000927"/>